<evidence type="ECO:0000259" key="9">
    <source>
        <dbReference type="Pfam" id="PF18101"/>
    </source>
</evidence>
<dbReference type="GO" id="GO:0000932">
    <property type="term" value="C:P-body"/>
    <property type="evidence" value="ECO:0007669"/>
    <property type="project" value="TreeGrafter"/>
</dbReference>
<accession>A0A316YG22</accession>
<comment type="function">
    <text evidence="7">Regulatory subunit of the poly(A)-nuclease (PAN) deadenylation complex, one of two cytoplasmic mRNA deadenylases involved in mRNA turnover. PAN specifically shortens poly(A) tails of RNA and the activity is stimulated by poly(A)-binding protein PAB1. PAN deadenylation is followed by rapid degradation of the shortened mRNA tails by the CCR4-NOT complex. Deadenylated mRNAs are then degraded by two alternative mechanisms, namely exosome-mediated 3'-5' exonucleolytic degradation, or deadenlyation-dependent mRNA decaping and subsequent 5'-3' exonucleolytic degradation by XRN1. May also be involved in post-transcriptional maturation of mRNA poly(A) tails. PAN3 acts as a positive regulator for PAN activity, recruiting the catalytic subunit PAN2 to mRNA via its interaction with RNA and with PAB1.</text>
</comment>
<keyword evidence="2 7" id="KW-0963">Cytoplasm</keyword>
<sequence>MFRHPPSGRPPPPFYPASQQQQSNTQAPSMPSLRSRAVPIVAPAATGTGTEQSEDAEATRTAPSPSASSPYTGLRTASALGGGGGSSSSSGALPGDSTSSSPMKGALSARAAAAAVFVPKSAAAQTSSSSSSYEYGSSAPEPDDRRTSGTGQVPEDISFEQPPAHGSFNTYNSGPQVGIYPHNNESGRGTPNSFGLSGGYDTDGMNSAFDPTYMGPITSNQEYMPGPATPSTGSAPTGAAHSSRGSTRVFNPYEHMNEFGEPSSGLGINGMPTQGLDYYGTPGRGLGIGAGGAGGGAGGGSGGSGAVGGGGGGHSGASAMGAGGAPGHAKVRQPLQYHLYNPPLPHVSNLHPQHLSAHAFFLSPDHREELQRKNDAIYANAARPEFGGPSLPDELHVYHSLVPLEPSTTSGGPLGGLVSQLIDPRVTPPTAPGNVLQLTGGAGMISKVFGLRTYVYKATCNLDGKAYVLRRLADYRLSHEAAIGLVENWRKIRHPSITSVREAFTTRAFGDHSLVFVYDYHPLATTLYGEHMVPKPPQPDPRTGRMQSMHMHISERTLWSYACQLTNAIRCIHQHGMAARCIEPSKVLRTGKNRVRINCCSIFDVLTYDPNANQHQGRQTQQSEDLFDLGRLLVSLACNSMTTVTQQNVSKSIEQISRTYSSEFKKLVVWLLAKPTQQTQKTADELTRLLAPHMADEIDSALNYSDLLDSALTKELENARLVRLLCKFGFINERPEFDHDPRWSETGDRYVIKLFRDFVFHAIDEAGRPVVDLSHILTNLNKLDAGSEERIVLTSRDEQSCLVVSFGEIKACIESAFQDLTRPR</sequence>
<keyword evidence="6 7" id="KW-0175">Coiled coil</keyword>
<comment type="subunit">
    <text evidence="7">Homodimer. Forms a heterotrimer with a catalytic subunit PAN2 to form the poly(A)-nuclease (PAN) deadenylation complex. Interacts (via PAM-2 motif) with poly(A)-binding protein PAB1 (via PABC domain), conferring substrate specificity of the enzyme complex.</text>
</comment>
<dbReference type="FunCoup" id="A0A316YG22">
    <property type="interactions" value="107"/>
</dbReference>
<dbReference type="OrthoDB" id="204958at2759"/>
<feature type="region of interest" description="Disordered" evidence="8">
    <location>
        <begin position="223"/>
        <end position="246"/>
    </location>
</feature>
<feature type="domain" description="Pan3 C-terminal knob" evidence="9">
    <location>
        <begin position="684"/>
        <end position="820"/>
    </location>
</feature>
<dbReference type="AlphaFoldDB" id="A0A316YG22"/>
<comment type="similarity">
    <text evidence="7">Belongs to the protein kinase superfamily. PAN3 family.</text>
</comment>
<feature type="compositionally biased region" description="Low complexity" evidence="8">
    <location>
        <begin position="87"/>
        <end position="139"/>
    </location>
</feature>
<dbReference type="PANTHER" id="PTHR12272">
    <property type="entry name" value="DEADENYLATION COMPLEX SUBUNIT PAN3"/>
    <property type="match status" value="1"/>
</dbReference>
<evidence type="ECO:0000313" key="11">
    <source>
        <dbReference type="Proteomes" id="UP000245768"/>
    </source>
</evidence>
<comment type="domain">
    <text evidence="7">The pseudokinase domain, the coiled-coil (CC), and C-terminal knob domain (CK) form a structural unit (PKC) that forms an extensive high-affinity interaction surface for PAN2.</text>
</comment>
<dbReference type="GO" id="GO:0006397">
    <property type="term" value="P:mRNA processing"/>
    <property type="evidence" value="ECO:0007669"/>
    <property type="project" value="UniProtKB-KW"/>
</dbReference>
<dbReference type="FunFam" id="1.20.5.5160:FF:000002">
    <property type="entry name" value="PAN2-PAN3 deadenylation complex subunit PAN3"/>
    <property type="match status" value="1"/>
</dbReference>
<comment type="caution">
    <text evidence="7">Lacks conserved residue(s) required for the propagation of feature annotation.</text>
</comment>
<comment type="subcellular location">
    <subcellularLocation>
        <location evidence="1 7">Cytoplasm</location>
    </subcellularLocation>
</comment>
<dbReference type="GO" id="GO:0008143">
    <property type="term" value="F:poly(A) binding"/>
    <property type="evidence" value="ECO:0007669"/>
    <property type="project" value="TreeGrafter"/>
</dbReference>
<dbReference type="Gene3D" id="1.20.5.5160">
    <property type="match status" value="1"/>
</dbReference>
<comment type="domain">
    <text evidence="7">Contains a pseudokinase domain. The protein kinase domain is predicted to be catalytically inactive because some of the residues important for catalytic activity are substituted and it lacks the equivalent of the binding site for a peptide substrate. However, it has retained an ATP-binding site and ATP-binding is required for mRNA degradation, stimulating the activity of the PAN2 nuclease in vitro. The nucleotide-binding site is juxtaposed to the RNase active site of PAN2 in the complex and may actually bind nucleosides of a poly(A) RNA rather than ATP, feeding the poly(A)-tail to the active site of the deadenylase and thus increasing the efficiency with which this distributive enzyme degrades oligo(A) RNAs.</text>
</comment>
<evidence type="ECO:0000256" key="7">
    <source>
        <dbReference type="HAMAP-Rule" id="MF_03181"/>
    </source>
</evidence>
<protein>
    <recommendedName>
        <fullName evidence="7">PAN2-PAN3 deadenylation complex subunit PAN3</fullName>
    </recommendedName>
    <alternativeName>
        <fullName evidence="7">PAB1P-dependent poly(A)-specific ribonuclease</fullName>
    </alternativeName>
    <alternativeName>
        <fullName evidence="7">Poly(A)-nuclease deadenylation complex subunit 3</fullName>
        <shortName evidence="7">PAN deadenylation complex subunit 3</shortName>
    </alternativeName>
</protein>
<dbReference type="InParanoid" id="A0A316YG22"/>
<dbReference type="InterPro" id="IPR041332">
    <property type="entry name" value="Pan3_CK"/>
</dbReference>
<evidence type="ECO:0000256" key="1">
    <source>
        <dbReference type="ARBA" id="ARBA00004496"/>
    </source>
</evidence>
<feature type="binding site" evidence="7">
    <location>
        <begin position="585"/>
        <end position="586"/>
    </location>
    <ligand>
        <name>ATP</name>
        <dbReference type="ChEBI" id="CHEBI:30616"/>
    </ligand>
</feature>
<feature type="compositionally biased region" description="Polar residues" evidence="8">
    <location>
        <begin position="17"/>
        <end position="29"/>
    </location>
</feature>
<feature type="region of interest" description="Disordered" evidence="8">
    <location>
        <begin position="309"/>
        <end position="329"/>
    </location>
</feature>
<dbReference type="FunFam" id="1.10.287.3700:FF:000001">
    <property type="entry name" value="PAN2-PAN3 deadenylation complex subunit PAN3"/>
    <property type="match status" value="1"/>
</dbReference>
<dbReference type="Proteomes" id="UP000245768">
    <property type="component" value="Unassembled WGS sequence"/>
</dbReference>
<feature type="compositionally biased region" description="Low complexity" evidence="8">
    <location>
        <begin position="62"/>
        <end position="79"/>
    </location>
</feature>
<feature type="compositionally biased region" description="Polar residues" evidence="8">
    <location>
        <begin position="183"/>
        <end position="195"/>
    </location>
</feature>
<evidence type="ECO:0000256" key="5">
    <source>
        <dbReference type="ARBA" id="ARBA00022840"/>
    </source>
</evidence>
<dbReference type="Pfam" id="PF18101">
    <property type="entry name" value="Pan3_CK"/>
    <property type="match status" value="1"/>
</dbReference>
<evidence type="ECO:0000256" key="2">
    <source>
        <dbReference type="ARBA" id="ARBA00022490"/>
    </source>
</evidence>
<dbReference type="GO" id="GO:0005524">
    <property type="term" value="F:ATP binding"/>
    <property type="evidence" value="ECO:0007669"/>
    <property type="project" value="UniProtKB-UniRule"/>
</dbReference>
<evidence type="ECO:0000256" key="6">
    <source>
        <dbReference type="ARBA" id="ARBA00023054"/>
    </source>
</evidence>
<dbReference type="InterPro" id="IPR011009">
    <property type="entry name" value="Kinase-like_dom_sf"/>
</dbReference>
<feature type="compositionally biased region" description="Gly residues" evidence="8">
    <location>
        <begin position="309"/>
        <end position="326"/>
    </location>
</feature>
<keyword evidence="4 7" id="KW-0547">Nucleotide-binding</keyword>
<dbReference type="PANTHER" id="PTHR12272:SF11">
    <property type="entry name" value="PAN2-PAN3 DEADENYLATION COMPLEX SUBUNIT PAN3"/>
    <property type="match status" value="1"/>
</dbReference>
<evidence type="ECO:0000313" key="10">
    <source>
        <dbReference type="EMBL" id="PWN87073.1"/>
    </source>
</evidence>
<dbReference type="EMBL" id="KZ819641">
    <property type="protein sequence ID" value="PWN87073.1"/>
    <property type="molecule type" value="Genomic_DNA"/>
</dbReference>
<evidence type="ECO:0000256" key="8">
    <source>
        <dbReference type="SAM" id="MobiDB-lite"/>
    </source>
</evidence>
<dbReference type="GO" id="GO:0000289">
    <property type="term" value="P:nuclear-transcribed mRNA poly(A) tail shortening"/>
    <property type="evidence" value="ECO:0007669"/>
    <property type="project" value="UniProtKB-UniRule"/>
</dbReference>
<organism evidence="10 11">
    <name type="scientific">Acaromyces ingoldii</name>
    <dbReference type="NCBI Taxonomy" id="215250"/>
    <lineage>
        <taxon>Eukaryota</taxon>
        <taxon>Fungi</taxon>
        <taxon>Dikarya</taxon>
        <taxon>Basidiomycota</taxon>
        <taxon>Ustilaginomycotina</taxon>
        <taxon>Exobasidiomycetes</taxon>
        <taxon>Exobasidiales</taxon>
        <taxon>Cryptobasidiaceae</taxon>
        <taxon>Acaromyces</taxon>
    </lineage>
</organism>
<reference evidence="10 11" key="1">
    <citation type="journal article" date="2018" name="Mol. Biol. Evol.">
        <title>Broad Genomic Sampling Reveals a Smut Pathogenic Ancestry of the Fungal Clade Ustilaginomycotina.</title>
        <authorList>
            <person name="Kijpornyongpan T."/>
            <person name="Mondo S.J."/>
            <person name="Barry K."/>
            <person name="Sandor L."/>
            <person name="Lee J."/>
            <person name="Lipzen A."/>
            <person name="Pangilinan J."/>
            <person name="LaButti K."/>
            <person name="Hainaut M."/>
            <person name="Henrissat B."/>
            <person name="Grigoriev I.V."/>
            <person name="Spatafora J.W."/>
            <person name="Aime M.C."/>
        </authorList>
    </citation>
    <scope>NUCLEOTIDE SEQUENCE [LARGE SCALE GENOMIC DNA]</scope>
    <source>
        <strain evidence="10 11">MCA 4198</strain>
    </source>
</reference>
<dbReference type="InterPro" id="IPR030844">
    <property type="entry name" value="PAN3"/>
</dbReference>
<proteinExistence type="inferred from homology"/>
<feature type="region of interest" description="Disordered" evidence="8">
    <location>
        <begin position="1"/>
        <end position="201"/>
    </location>
</feature>
<feature type="region of interest" description="Knob domain" evidence="7">
    <location>
        <begin position="731"/>
        <end position="824"/>
    </location>
</feature>
<evidence type="ECO:0000256" key="4">
    <source>
        <dbReference type="ARBA" id="ARBA00022741"/>
    </source>
</evidence>
<feature type="binding site" evidence="7">
    <location>
        <begin position="519"/>
        <end position="526"/>
    </location>
    <ligand>
        <name>ATP</name>
        <dbReference type="ChEBI" id="CHEBI:30616"/>
    </ligand>
</feature>
<keyword evidence="3 7" id="KW-0507">mRNA processing</keyword>
<dbReference type="Gene3D" id="1.10.287.3700">
    <property type="match status" value="1"/>
</dbReference>
<evidence type="ECO:0000256" key="3">
    <source>
        <dbReference type="ARBA" id="ARBA00022664"/>
    </source>
</evidence>
<dbReference type="Gene3D" id="1.10.510.10">
    <property type="entry name" value="Transferase(Phosphotransferase) domain 1"/>
    <property type="match status" value="1"/>
</dbReference>
<keyword evidence="5 7" id="KW-0067">ATP-binding</keyword>
<dbReference type="SUPFAM" id="SSF56112">
    <property type="entry name" value="Protein kinase-like (PK-like)"/>
    <property type="match status" value="1"/>
</dbReference>
<feature type="binding site" evidence="7">
    <location>
        <position position="470"/>
    </location>
    <ligand>
        <name>ATP</name>
        <dbReference type="ChEBI" id="CHEBI:30616"/>
    </ligand>
</feature>
<comment type="domain">
    <text evidence="7">The N-terminal zinc finger binds to poly(A) RNA.</text>
</comment>
<name>A0A316YG22_9BASI</name>
<dbReference type="HAMAP" id="MF_03181">
    <property type="entry name" value="PAN3"/>
    <property type="match status" value="1"/>
</dbReference>
<feature type="coiled-coil region" evidence="7">
    <location>
        <begin position="692"/>
        <end position="730"/>
    </location>
</feature>
<keyword evidence="11" id="KW-1185">Reference proteome</keyword>
<dbReference type="GO" id="GO:0031251">
    <property type="term" value="C:PAN complex"/>
    <property type="evidence" value="ECO:0007669"/>
    <property type="project" value="UniProtKB-UniRule"/>
</dbReference>
<dbReference type="STRING" id="215250.A0A316YG22"/>
<gene>
    <name evidence="7" type="primary">PAN3</name>
    <name evidence="10" type="ORF">FA10DRAFT_269684</name>
</gene>